<accession>A0A328PGQ0</accession>
<dbReference type="InterPro" id="IPR018977">
    <property type="entry name" value="NurA_domain"/>
</dbReference>
<dbReference type="Proteomes" id="UP000249782">
    <property type="component" value="Unassembled WGS sequence"/>
</dbReference>
<proteinExistence type="predicted"/>
<protein>
    <recommendedName>
        <fullName evidence="1">NurA domain-containing protein</fullName>
    </recommendedName>
</protein>
<reference evidence="2 3" key="1">
    <citation type="submission" date="2018-06" db="EMBL/GenBank/DDBJ databases">
        <title>Draft genome sequence of hyperthermophilic methanogen Methanothermobacter tenebrarum sp. MCM-B 1447.</title>
        <authorList>
            <person name="Pore S.D."/>
            <person name="Dagar S."/>
            <person name="Dhakephalkar P.K."/>
        </authorList>
    </citation>
    <scope>NUCLEOTIDE SEQUENCE [LARGE SCALE GENOMIC DNA]</scope>
    <source>
        <strain evidence="2 3">MCM B 1447</strain>
    </source>
</reference>
<comment type="caution">
    <text evidence="2">The sequence shown here is derived from an EMBL/GenBank/DDBJ whole genome shotgun (WGS) entry which is preliminary data.</text>
</comment>
<dbReference type="EMBL" id="QLOE01000007">
    <property type="protein sequence ID" value="RAO78816.1"/>
    <property type="molecule type" value="Genomic_DNA"/>
</dbReference>
<evidence type="ECO:0000259" key="1">
    <source>
        <dbReference type="Pfam" id="PF09376"/>
    </source>
</evidence>
<dbReference type="OrthoDB" id="2179at2157"/>
<organism evidence="2 3">
    <name type="scientific">Methanothermobacter tenebrarum</name>
    <dbReference type="NCBI Taxonomy" id="680118"/>
    <lineage>
        <taxon>Archaea</taxon>
        <taxon>Methanobacteriati</taxon>
        <taxon>Methanobacteriota</taxon>
        <taxon>Methanomada group</taxon>
        <taxon>Methanobacteria</taxon>
        <taxon>Methanobacteriales</taxon>
        <taxon>Methanobacteriaceae</taxon>
        <taxon>Methanothermobacter</taxon>
    </lineage>
</organism>
<dbReference type="AlphaFoldDB" id="A0A328PGQ0"/>
<feature type="domain" description="NurA" evidence="1">
    <location>
        <begin position="48"/>
        <end position="309"/>
    </location>
</feature>
<dbReference type="Pfam" id="PF09376">
    <property type="entry name" value="NurA"/>
    <property type="match status" value="1"/>
</dbReference>
<name>A0A328PGQ0_9EURY</name>
<sequence>MGVLEKIIKTLEKEVKRDIDSQYFSGGHGIRNSHDDYFKPLRDVEPHLMAFVDGGNNTILEAPRFSLQVNRVYFNLFKGKERQRPSSRIPEKIEFFSYLSVHDSENGEVGKVKIFPLSEEHRKYLPMEEDLTVTLPGPPDFYQRSRMFSVARRFAEWSFSTRIIEEELDDGDILVKDGSLDTSFEGERIYLHRILKAADKIGVNLAGLSKTCTLPTPTGNSLIASIRKLAKDKNYERWYHLLKPKEVKGHLIKIMIVKLHELSDYIFRLDLFGKDDEAEIISAIGENTVDPTFPGYPYGLIDADLNARVRMDEVKMYKASILSGLPEDVLEELKYHIRAVDAHEKLNRIAMIKDKKIR</sequence>
<evidence type="ECO:0000313" key="2">
    <source>
        <dbReference type="EMBL" id="RAO78816.1"/>
    </source>
</evidence>
<gene>
    <name evidence="2" type="ORF">DPC56_06045</name>
</gene>
<evidence type="ECO:0000313" key="3">
    <source>
        <dbReference type="Proteomes" id="UP000249782"/>
    </source>
</evidence>
<dbReference type="RefSeq" id="WP_112094181.1">
    <property type="nucleotide sequence ID" value="NZ_QLOE01000007.1"/>
</dbReference>
<keyword evidence="3" id="KW-1185">Reference proteome</keyword>